<evidence type="ECO:0000313" key="3">
    <source>
        <dbReference type="Proteomes" id="UP000006514"/>
    </source>
</evidence>
<feature type="compositionally biased region" description="Basic and acidic residues" evidence="1">
    <location>
        <begin position="237"/>
        <end position="251"/>
    </location>
</feature>
<dbReference type="EMBL" id="JH688244">
    <property type="protein sequence ID" value="EJD33409.1"/>
    <property type="molecule type" value="Genomic_DNA"/>
</dbReference>
<feature type="region of interest" description="Disordered" evidence="1">
    <location>
        <begin position="27"/>
        <end position="134"/>
    </location>
</feature>
<proteinExistence type="predicted"/>
<evidence type="ECO:0000313" key="2">
    <source>
        <dbReference type="EMBL" id="EJD33409.1"/>
    </source>
</evidence>
<dbReference type="AlphaFoldDB" id="J0CSZ6"/>
<protein>
    <submittedName>
        <fullName evidence="2">Uncharacterized protein</fullName>
    </submittedName>
</protein>
<feature type="compositionally biased region" description="Polar residues" evidence="1">
    <location>
        <begin position="47"/>
        <end position="56"/>
    </location>
</feature>
<sequence length="251" mass="28196">MSEDPVPFVGSFKLTTKNPVFLWHGLSRSGKEEHPPRSALSDDHYSTPGSGLSANPSKDDKGNDSPFEADIAASSSSKPRVRFSSDASDEECDEAPVDSLEPTPIRVKRTALPSRAPKKESGGKRRRGKPDDSMKWQNWQCRIIAGRQIMFYWLDGVKSLRRPPADVPIGEDDNVFVYNSPGRPHHKAWVTRNGDWMEADLKDDFRANQLFAADGEKLVLTIPSSPKTYRASWVKKRSAEKNKSTERRSQR</sequence>
<dbReference type="OrthoDB" id="10626385at2759"/>
<feature type="compositionally biased region" description="Basic and acidic residues" evidence="1">
    <location>
        <begin position="117"/>
        <end position="134"/>
    </location>
</feature>
<feature type="region of interest" description="Disordered" evidence="1">
    <location>
        <begin position="232"/>
        <end position="251"/>
    </location>
</feature>
<evidence type="ECO:0000256" key="1">
    <source>
        <dbReference type="SAM" id="MobiDB-lite"/>
    </source>
</evidence>
<name>J0CSZ6_AURST</name>
<dbReference type="KEGG" id="adl:AURDEDRAFT_131692"/>
<organism evidence="2 3">
    <name type="scientific">Auricularia subglabra (strain TFB-10046 / SS5)</name>
    <name type="common">White-rot fungus</name>
    <name type="synonym">Auricularia delicata (strain TFB10046)</name>
    <dbReference type="NCBI Taxonomy" id="717982"/>
    <lineage>
        <taxon>Eukaryota</taxon>
        <taxon>Fungi</taxon>
        <taxon>Dikarya</taxon>
        <taxon>Basidiomycota</taxon>
        <taxon>Agaricomycotina</taxon>
        <taxon>Agaricomycetes</taxon>
        <taxon>Auriculariales</taxon>
        <taxon>Auriculariaceae</taxon>
        <taxon>Auricularia</taxon>
    </lineage>
</organism>
<accession>J0CSZ6</accession>
<gene>
    <name evidence="2" type="ORF">AURDEDRAFT_131692</name>
</gene>
<dbReference type="InParanoid" id="J0CSZ6"/>
<dbReference type="Proteomes" id="UP000006514">
    <property type="component" value="Unassembled WGS sequence"/>
</dbReference>
<keyword evidence="3" id="KW-1185">Reference proteome</keyword>
<feature type="compositionally biased region" description="Acidic residues" evidence="1">
    <location>
        <begin position="87"/>
        <end position="96"/>
    </location>
</feature>
<reference evidence="3" key="1">
    <citation type="journal article" date="2012" name="Science">
        <title>The Paleozoic origin of enzymatic lignin decomposition reconstructed from 31 fungal genomes.</title>
        <authorList>
            <person name="Floudas D."/>
            <person name="Binder M."/>
            <person name="Riley R."/>
            <person name="Barry K."/>
            <person name="Blanchette R.A."/>
            <person name="Henrissat B."/>
            <person name="Martinez A.T."/>
            <person name="Otillar R."/>
            <person name="Spatafora J.W."/>
            <person name="Yadav J.S."/>
            <person name="Aerts A."/>
            <person name="Benoit I."/>
            <person name="Boyd A."/>
            <person name="Carlson A."/>
            <person name="Copeland A."/>
            <person name="Coutinho P.M."/>
            <person name="de Vries R.P."/>
            <person name="Ferreira P."/>
            <person name="Findley K."/>
            <person name="Foster B."/>
            <person name="Gaskell J."/>
            <person name="Glotzer D."/>
            <person name="Gorecki P."/>
            <person name="Heitman J."/>
            <person name="Hesse C."/>
            <person name="Hori C."/>
            <person name="Igarashi K."/>
            <person name="Jurgens J.A."/>
            <person name="Kallen N."/>
            <person name="Kersten P."/>
            <person name="Kohler A."/>
            <person name="Kuees U."/>
            <person name="Kumar T.K.A."/>
            <person name="Kuo A."/>
            <person name="LaButti K."/>
            <person name="Larrondo L.F."/>
            <person name="Lindquist E."/>
            <person name="Ling A."/>
            <person name="Lombard V."/>
            <person name="Lucas S."/>
            <person name="Lundell T."/>
            <person name="Martin R."/>
            <person name="McLaughlin D.J."/>
            <person name="Morgenstern I."/>
            <person name="Morin E."/>
            <person name="Murat C."/>
            <person name="Nagy L.G."/>
            <person name="Nolan M."/>
            <person name="Ohm R.A."/>
            <person name="Patyshakuliyeva A."/>
            <person name="Rokas A."/>
            <person name="Ruiz-Duenas F.J."/>
            <person name="Sabat G."/>
            <person name="Salamov A."/>
            <person name="Samejima M."/>
            <person name="Schmutz J."/>
            <person name="Slot J.C."/>
            <person name="St John F."/>
            <person name="Stenlid J."/>
            <person name="Sun H."/>
            <person name="Sun S."/>
            <person name="Syed K."/>
            <person name="Tsang A."/>
            <person name="Wiebenga A."/>
            <person name="Young D."/>
            <person name="Pisabarro A."/>
            <person name="Eastwood D.C."/>
            <person name="Martin F."/>
            <person name="Cullen D."/>
            <person name="Grigoriev I.V."/>
            <person name="Hibbett D.S."/>
        </authorList>
    </citation>
    <scope>NUCLEOTIDE SEQUENCE [LARGE SCALE GENOMIC DNA]</scope>
    <source>
        <strain evidence="3">TFB10046</strain>
    </source>
</reference>
<feature type="compositionally biased region" description="Basic and acidic residues" evidence="1">
    <location>
        <begin position="29"/>
        <end position="45"/>
    </location>
</feature>
<feature type="compositionally biased region" description="Low complexity" evidence="1">
    <location>
        <begin position="74"/>
        <end position="85"/>
    </location>
</feature>